<dbReference type="InterPro" id="IPR047703">
    <property type="entry name" value="SCO2322-like"/>
</dbReference>
<evidence type="ECO:0000313" key="4">
    <source>
        <dbReference type="Proteomes" id="UP000278440"/>
    </source>
</evidence>
<evidence type="ECO:0000313" key="3">
    <source>
        <dbReference type="EMBL" id="RKT77771.1"/>
    </source>
</evidence>
<dbReference type="EMBL" id="RBXT01000001">
    <property type="protein sequence ID" value="RKT77771.1"/>
    <property type="molecule type" value="Genomic_DNA"/>
</dbReference>
<keyword evidence="2" id="KW-0732">Signal</keyword>
<dbReference type="NCBIfam" id="NF040672">
    <property type="entry name" value="SCO2322_fam"/>
    <property type="match status" value="1"/>
</dbReference>
<protein>
    <recommendedName>
        <fullName evidence="5">MYXO-CTERM domain-containing protein</fullName>
    </recommendedName>
</protein>
<dbReference type="AlphaFoldDB" id="A0A495XTB1"/>
<evidence type="ECO:0000256" key="1">
    <source>
        <dbReference type="SAM" id="Phobius"/>
    </source>
</evidence>
<keyword evidence="1" id="KW-0472">Membrane</keyword>
<keyword evidence="4" id="KW-1185">Reference proteome</keyword>
<dbReference type="Proteomes" id="UP000278440">
    <property type="component" value="Unassembled WGS sequence"/>
</dbReference>
<gene>
    <name evidence="3" type="ORF">DFJ68_1199</name>
</gene>
<proteinExistence type="predicted"/>
<organism evidence="3 4">
    <name type="scientific">Terracoccus luteus</name>
    <dbReference type="NCBI Taxonomy" id="53356"/>
    <lineage>
        <taxon>Bacteria</taxon>
        <taxon>Bacillati</taxon>
        <taxon>Actinomycetota</taxon>
        <taxon>Actinomycetes</taxon>
        <taxon>Micrococcales</taxon>
        <taxon>Intrasporangiaceae</taxon>
        <taxon>Terracoccus</taxon>
    </lineage>
</organism>
<comment type="caution">
    <text evidence="3">The sequence shown here is derived from an EMBL/GenBank/DDBJ whole genome shotgun (WGS) entry which is preliminary data.</text>
</comment>
<keyword evidence="1" id="KW-0812">Transmembrane</keyword>
<feature type="chain" id="PRO_5019744828" description="MYXO-CTERM domain-containing protein" evidence="2">
    <location>
        <begin position="39"/>
        <end position="253"/>
    </location>
</feature>
<feature type="transmembrane region" description="Helical" evidence="1">
    <location>
        <begin position="223"/>
        <end position="242"/>
    </location>
</feature>
<dbReference type="RefSeq" id="WP_245963492.1">
    <property type="nucleotide sequence ID" value="NZ_RBXT01000001.1"/>
</dbReference>
<reference evidence="3 4" key="1">
    <citation type="submission" date="2018-10" db="EMBL/GenBank/DDBJ databases">
        <title>Sequencing the genomes of 1000 actinobacteria strains.</title>
        <authorList>
            <person name="Klenk H.-P."/>
        </authorList>
    </citation>
    <scope>NUCLEOTIDE SEQUENCE [LARGE SCALE GENOMIC DNA]</scope>
    <source>
        <strain evidence="3 4">DSM 44267</strain>
    </source>
</reference>
<accession>A0A495XTB1</accession>
<name>A0A495XTB1_9MICO</name>
<evidence type="ECO:0000256" key="2">
    <source>
        <dbReference type="SAM" id="SignalP"/>
    </source>
</evidence>
<feature type="signal peptide" evidence="2">
    <location>
        <begin position="1"/>
        <end position="38"/>
    </location>
</feature>
<evidence type="ECO:0008006" key="5">
    <source>
        <dbReference type="Google" id="ProtNLM"/>
    </source>
</evidence>
<keyword evidence="1" id="KW-1133">Transmembrane helix</keyword>
<sequence>MNARQPITRRRPAAAARLLVALLLAAGLGALTVAPAQAAAYRFWGFFTESGTSWTFAQKGPDQTVPADGTVDGWRFAVADESSSRFPRATPTFDELCSTTPKQDGLKRVGLVVDFGRAADSESASTPPEPTARCASVPTQASSTDVLKSVGELRVEGGLVCAVAGYPASGCGGEVKEVSSAAAAADTPVQLTLPGAATSSAPSTPAGQAVAEGAAAGTSAGTVVAYVVAALAIIAVLVVVLLRSRARARRGEH</sequence>